<keyword evidence="2" id="KW-1185">Reference proteome</keyword>
<evidence type="ECO:0000313" key="1">
    <source>
        <dbReference type="EMBL" id="PHT89314.1"/>
    </source>
</evidence>
<dbReference type="Proteomes" id="UP000222542">
    <property type="component" value="Unassembled WGS sequence"/>
</dbReference>
<proteinExistence type="predicted"/>
<accession>A0A2G3A515</accession>
<dbReference type="STRING" id="4072.A0A2G3A515"/>
<organism evidence="1 2">
    <name type="scientific">Capsicum annuum</name>
    <name type="common">Capsicum pepper</name>
    <dbReference type="NCBI Taxonomy" id="4072"/>
    <lineage>
        <taxon>Eukaryota</taxon>
        <taxon>Viridiplantae</taxon>
        <taxon>Streptophyta</taxon>
        <taxon>Embryophyta</taxon>
        <taxon>Tracheophyta</taxon>
        <taxon>Spermatophyta</taxon>
        <taxon>Magnoliopsida</taxon>
        <taxon>eudicotyledons</taxon>
        <taxon>Gunneridae</taxon>
        <taxon>Pentapetalae</taxon>
        <taxon>asterids</taxon>
        <taxon>lamiids</taxon>
        <taxon>Solanales</taxon>
        <taxon>Solanaceae</taxon>
        <taxon>Solanoideae</taxon>
        <taxon>Capsiceae</taxon>
        <taxon>Capsicum</taxon>
    </lineage>
</organism>
<name>A0A2G3A515_CAPAN</name>
<evidence type="ECO:0000313" key="2">
    <source>
        <dbReference type="Proteomes" id="UP000222542"/>
    </source>
</evidence>
<protein>
    <submittedName>
        <fullName evidence="1">Uncharacterized protein</fullName>
    </submittedName>
</protein>
<dbReference type="Gramene" id="PHT89314">
    <property type="protein sequence ID" value="PHT89314"/>
    <property type="gene ID" value="T459_04427"/>
</dbReference>
<comment type="caution">
    <text evidence="1">The sequence shown here is derived from an EMBL/GenBank/DDBJ whole genome shotgun (WGS) entry which is preliminary data.</text>
</comment>
<sequence>MKLQFEENEAAVCENCKWYCFLASSSSRFYFVCSNKISKILNQFSIDLNSEEAQAMKQSVQESEEPVTTRCRKVFVKFTILCWSEASPLTIVSGNVDKKPYDRTEV</sequence>
<gene>
    <name evidence="1" type="ORF">T459_04427</name>
</gene>
<dbReference type="AlphaFoldDB" id="A0A2G3A515"/>
<reference evidence="1 2" key="2">
    <citation type="journal article" date="2017" name="Genome Biol.">
        <title>New reference genome sequences of hot pepper reveal the massive evolution of plant disease-resistance genes by retroduplication.</title>
        <authorList>
            <person name="Kim S."/>
            <person name="Park J."/>
            <person name="Yeom S.I."/>
            <person name="Kim Y.M."/>
            <person name="Seo E."/>
            <person name="Kim K.T."/>
            <person name="Kim M.S."/>
            <person name="Lee J.M."/>
            <person name="Cheong K."/>
            <person name="Shin H.S."/>
            <person name="Kim S.B."/>
            <person name="Han K."/>
            <person name="Lee J."/>
            <person name="Park M."/>
            <person name="Lee H.A."/>
            <person name="Lee H.Y."/>
            <person name="Lee Y."/>
            <person name="Oh S."/>
            <person name="Lee J.H."/>
            <person name="Choi E."/>
            <person name="Choi E."/>
            <person name="Lee S.E."/>
            <person name="Jeon J."/>
            <person name="Kim H."/>
            <person name="Choi G."/>
            <person name="Song H."/>
            <person name="Lee J."/>
            <person name="Lee S.C."/>
            <person name="Kwon J.K."/>
            <person name="Lee H.Y."/>
            <person name="Koo N."/>
            <person name="Hong Y."/>
            <person name="Kim R.W."/>
            <person name="Kang W.H."/>
            <person name="Huh J.H."/>
            <person name="Kang B.C."/>
            <person name="Yang T.J."/>
            <person name="Lee Y.H."/>
            <person name="Bennetzen J.L."/>
            <person name="Choi D."/>
        </authorList>
    </citation>
    <scope>NUCLEOTIDE SEQUENCE [LARGE SCALE GENOMIC DNA]</scope>
    <source>
        <strain evidence="2">cv. CM334</strain>
    </source>
</reference>
<dbReference type="EMBL" id="AYRZ02000002">
    <property type="protein sequence ID" value="PHT89314.1"/>
    <property type="molecule type" value="Genomic_DNA"/>
</dbReference>
<reference evidence="1 2" key="1">
    <citation type="journal article" date="2014" name="Nat. Genet.">
        <title>Genome sequence of the hot pepper provides insights into the evolution of pungency in Capsicum species.</title>
        <authorList>
            <person name="Kim S."/>
            <person name="Park M."/>
            <person name="Yeom S.I."/>
            <person name="Kim Y.M."/>
            <person name="Lee J.M."/>
            <person name="Lee H.A."/>
            <person name="Seo E."/>
            <person name="Choi J."/>
            <person name="Cheong K."/>
            <person name="Kim K.T."/>
            <person name="Jung K."/>
            <person name="Lee G.W."/>
            <person name="Oh S.K."/>
            <person name="Bae C."/>
            <person name="Kim S.B."/>
            <person name="Lee H.Y."/>
            <person name="Kim S.Y."/>
            <person name="Kim M.S."/>
            <person name="Kang B.C."/>
            <person name="Jo Y.D."/>
            <person name="Yang H.B."/>
            <person name="Jeong H.J."/>
            <person name="Kang W.H."/>
            <person name="Kwon J.K."/>
            <person name="Shin C."/>
            <person name="Lim J.Y."/>
            <person name="Park J.H."/>
            <person name="Huh J.H."/>
            <person name="Kim J.S."/>
            <person name="Kim B.D."/>
            <person name="Cohen O."/>
            <person name="Paran I."/>
            <person name="Suh M.C."/>
            <person name="Lee S.B."/>
            <person name="Kim Y.K."/>
            <person name="Shin Y."/>
            <person name="Noh S.J."/>
            <person name="Park J."/>
            <person name="Seo Y.S."/>
            <person name="Kwon S.Y."/>
            <person name="Kim H.A."/>
            <person name="Park J.M."/>
            <person name="Kim H.J."/>
            <person name="Choi S.B."/>
            <person name="Bosland P.W."/>
            <person name="Reeves G."/>
            <person name="Jo S.H."/>
            <person name="Lee B.W."/>
            <person name="Cho H.T."/>
            <person name="Choi H.S."/>
            <person name="Lee M.S."/>
            <person name="Yu Y."/>
            <person name="Do Choi Y."/>
            <person name="Park B.S."/>
            <person name="van Deynze A."/>
            <person name="Ashrafi H."/>
            <person name="Hill T."/>
            <person name="Kim W.T."/>
            <person name="Pai H.S."/>
            <person name="Ahn H.K."/>
            <person name="Yeam I."/>
            <person name="Giovannoni J.J."/>
            <person name="Rose J.K."/>
            <person name="Sorensen I."/>
            <person name="Lee S.J."/>
            <person name="Kim R.W."/>
            <person name="Choi I.Y."/>
            <person name="Choi B.S."/>
            <person name="Lim J.S."/>
            <person name="Lee Y.H."/>
            <person name="Choi D."/>
        </authorList>
    </citation>
    <scope>NUCLEOTIDE SEQUENCE [LARGE SCALE GENOMIC DNA]</scope>
    <source>
        <strain evidence="2">cv. CM334</strain>
    </source>
</reference>